<dbReference type="AlphaFoldDB" id="A0A420YB05"/>
<feature type="compositionally biased region" description="Basic and acidic residues" evidence="1">
    <location>
        <begin position="49"/>
        <end position="66"/>
    </location>
</feature>
<dbReference type="CDD" id="cd14688">
    <property type="entry name" value="bZIP_YAP"/>
    <property type="match status" value="1"/>
</dbReference>
<name>A0A420YB05_9PEZI</name>
<feature type="region of interest" description="Disordered" evidence="1">
    <location>
        <begin position="1"/>
        <end position="66"/>
    </location>
</feature>
<evidence type="ECO:0000259" key="2">
    <source>
        <dbReference type="PROSITE" id="PS00036"/>
    </source>
</evidence>
<dbReference type="InterPro" id="IPR004827">
    <property type="entry name" value="bZIP"/>
</dbReference>
<keyword evidence="4" id="KW-1185">Reference proteome</keyword>
<organism evidence="3 4">
    <name type="scientific">Coniochaeta pulveracea</name>
    <dbReference type="NCBI Taxonomy" id="177199"/>
    <lineage>
        <taxon>Eukaryota</taxon>
        <taxon>Fungi</taxon>
        <taxon>Dikarya</taxon>
        <taxon>Ascomycota</taxon>
        <taxon>Pezizomycotina</taxon>
        <taxon>Sordariomycetes</taxon>
        <taxon>Sordariomycetidae</taxon>
        <taxon>Coniochaetales</taxon>
        <taxon>Coniochaetaceae</taxon>
        <taxon>Coniochaeta</taxon>
    </lineage>
</organism>
<feature type="domain" description="BZIP" evidence="2">
    <location>
        <begin position="34"/>
        <end position="49"/>
    </location>
</feature>
<dbReference type="PANTHER" id="PTHR39607">
    <property type="entry name" value="XANTHOCILLIN BIOSYNTHESIS CLUSTER TRANSCRIPTION FACTOR XANC-RELATED"/>
    <property type="match status" value="1"/>
</dbReference>
<dbReference type="InterPro" id="IPR046347">
    <property type="entry name" value="bZIP_sf"/>
</dbReference>
<dbReference type="SUPFAM" id="SSF57959">
    <property type="entry name" value="Leucine zipper domain"/>
    <property type="match status" value="1"/>
</dbReference>
<dbReference type="InterPro" id="IPR052635">
    <property type="entry name" value="Sec_Metab_Biosynth_Reg"/>
</dbReference>
<dbReference type="EMBL" id="QVQW01000024">
    <property type="protein sequence ID" value="RKU44997.1"/>
    <property type="molecule type" value="Genomic_DNA"/>
</dbReference>
<evidence type="ECO:0000256" key="1">
    <source>
        <dbReference type="SAM" id="MobiDB-lite"/>
    </source>
</evidence>
<comment type="caution">
    <text evidence="3">The sequence shown here is derived from an EMBL/GenBank/DDBJ whole genome shotgun (WGS) entry which is preliminary data.</text>
</comment>
<evidence type="ECO:0000313" key="4">
    <source>
        <dbReference type="Proteomes" id="UP000275385"/>
    </source>
</evidence>
<dbReference type="PROSITE" id="PS00036">
    <property type="entry name" value="BZIP_BASIC"/>
    <property type="match status" value="1"/>
</dbReference>
<dbReference type="GO" id="GO:0003700">
    <property type="term" value="F:DNA-binding transcription factor activity"/>
    <property type="evidence" value="ECO:0007669"/>
    <property type="project" value="InterPro"/>
</dbReference>
<evidence type="ECO:0000313" key="3">
    <source>
        <dbReference type="EMBL" id="RKU44997.1"/>
    </source>
</evidence>
<accession>A0A420YB05</accession>
<proteinExistence type="predicted"/>
<dbReference type="PANTHER" id="PTHR39607:SF2">
    <property type="entry name" value="BZIP DOMAIN-CONTAINING PROTEIN"/>
    <property type="match status" value="1"/>
</dbReference>
<protein>
    <recommendedName>
        <fullName evidence="2">BZIP domain-containing protein</fullName>
    </recommendedName>
</protein>
<reference evidence="3 4" key="1">
    <citation type="submission" date="2018-08" db="EMBL/GenBank/DDBJ databases">
        <title>Draft genome of the lignicolous fungus Coniochaeta pulveracea.</title>
        <authorList>
            <person name="Borstlap C.J."/>
            <person name="De Witt R.N."/>
            <person name="Botha A."/>
            <person name="Volschenk H."/>
        </authorList>
    </citation>
    <scope>NUCLEOTIDE SEQUENCE [LARGE SCALE GENOMIC DNA]</scope>
    <source>
        <strain evidence="3 4">CAB683</strain>
    </source>
</reference>
<dbReference type="Proteomes" id="UP000275385">
    <property type="component" value="Unassembled WGS sequence"/>
</dbReference>
<sequence length="204" mass="23079">MSSTPSPSFSRKRALATSKTKEDEWTDVTDPEERRRRQNRIAQRKFREKARDLKEQAQRDAQNREHACRSYHIPNAAELSLQTECSGLPWGSFNMPFIIGKGHEAASQQGSGWVMQNHSASSQQMTSPEQYLMSPFSYGQTPGTYIELTPNTGNDEAVYDESLCFYDQIDRGADNSGCNKWQRCLDHGLESCRCPSSSLGWAKT</sequence>
<dbReference type="OrthoDB" id="5387389at2759"/>
<feature type="compositionally biased region" description="Basic residues" evidence="1">
    <location>
        <begin position="36"/>
        <end position="48"/>
    </location>
</feature>
<gene>
    <name evidence="3" type="ORF">DL546_001733</name>
</gene>